<comment type="caution">
    <text evidence="10">The sequence shown here is derived from an EMBL/GenBank/DDBJ whole genome shotgun (WGS) entry which is preliminary data.</text>
</comment>
<comment type="cofactor">
    <cofactor evidence="8">
        <name>heme b</name>
        <dbReference type="ChEBI" id="CHEBI:60344"/>
    </cofactor>
    <text evidence="8">Binds 1 heme b (iron(II)-protoporphyrin IX) group per subunit.</text>
</comment>
<dbReference type="EMBL" id="QAON01000014">
    <property type="protein sequence ID" value="PTQ88223.1"/>
    <property type="molecule type" value="Genomic_DNA"/>
</dbReference>
<evidence type="ECO:0000256" key="2">
    <source>
        <dbReference type="ARBA" id="ARBA00022448"/>
    </source>
</evidence>
<dbReference type="Proteomes" id="UP000244223">
    <property type="component" value="Unassembled WGS sequence"/>
</dbReference>
<keyword evidence="8" id="KW-0285">Flavoprotein</keyword>
<dbReference type="PANTHER" id="PTHR36964:SF1">
    <property type="entry name" value="PROTEIN-METHIONINE-SULFOXIDE REDUCTASE HEME-BINDING SUBUNIT MSRQ"/>
    <property type="match status" value="1"/>
</dbReference>
<dbReference type="InterPro" id="IPR022837">
    <property type="entry name" value="MsrQ-like"/>
</dbReference>
<keyword evidence="4 8" id="KW-0812">Transmembrane</keyword>
<evidence type="ECO:0000313" key="11">
    <source>
        <dbReference type="Proteomes" id="UP000244223"/>
    </source>
</evidence>
<keyword evidence="6 8" id="KW-0408">Iron</keyword>
<sequence>MTQKQWIGYSKPLIFLLLCLPTVWLVLSAYQQNLGADPAKKLVDETGLWALRILLLSLAMTPFRYWTGSGVWLHYRRMLGLFAFYYVVLHLLSYTFLLFGANWSYLQQELTKRPYIIVGFSAFLLLIPLALTSTKNWQRRLGQRWRKLHQLVYLIALLAMLHVIWLKKLGVWAVWPYALCLFILLAERIRQYQLKQQNSFK</sequence>
<feature type="transmembrane region" description="Helical" evidence="8">
    <location>
        <begin position="79"/>
        <end position="101"/>
    </location>
</feature>
<comment type="subcellular location">
    <subcellularLocation>
        <location evidence="8">Cell membrane</location>
        <topology evidence="8">Multi-pass membrane protein</topology>
    </subcellularLocation>
    <subcellularLocation>
        <location evidence="1">Membrane</location>
        <topology evidence="1">Multi-pass membrane protein</topology>
    </subcellularLocation>
</comment>
<dbReference type="HAMAP" id="MF_01207">
    <property type="entry name" value="MsrQ"/>
    <property type="match status" value="1"/>
</dbReference>
<evidence type="ECO:0000256" key="5">
    <source>
        <dbReference type="ARBA" id="ARBA00022989"/>
    </source>
</evidence>
<evidence type="ECO:0000259" key="9">
    <source>
        <dbReference type="Pfam" id="PF01794"/>
    </source>
</evidence>
<dbReference type="AlphaFoldDB" id="A0A2T5IWH2"/>
<dbReference type="GO" id="GO:0005886">
    <property type="term" value="C:plasma membrane"/>
    <property type="evidence" value="ECO:0007669"/>
    <property type="project" value="UniProtKB-SubCell"/>
</dbReference>
<feature type="transmembrane region" description="Helical" evidence="8">
    <location>
        <begin position="151"/>
        <end position="166"/>
    </location>
</feature>
<keyword evidence="8" id="KW-0288">FMN</keyword>
<evidence type="ECO:0000256" key="3">
    <source>
        <dbReference type="ARBA" id="ARBA00022617"/>
    </source>
</evidence>
<keyword evidence="8" id="KW-1003">Cell membrane</keyword>
<keyword evidence="11" id="KW-1185">Reference proteome</keyword>
<feature type="transmembrane region" description="Helical" evidence="8">
    <location>
        <begin position="49"/>
        <end position="67"/>
    </location>
</feature>
<evidence type="ECO:0000256" key="8">
    <source>
        <dbReference type="HAMAP-Rule" id="MF_01207"/>
    </source>
</evidence>
<organism evidence="10 11">
    <name type="scientific">Agitococcus lubricus</name>
    <dbReference type="NCBI Taxonomy" id="1077255"/>
    <lineage>
        <taxon>Bacteria</taxon>
        <taxon>Pseudomonadati</taxon>
        <taxon>Pseudomonadota</taxon>
        <taxon>Gammaproteobacteria</taxon>
        <taxon>Moraxellales</taxon>
        <taxon>Moraxellaceae</taxon>
        <taxon>Agitococcus</taxon>
    </lineage>
</organism>
<feature type="transmembrane region" description="Helical" evidence="8">
    <location>
        <begin position="172"/>
        <end position="189"/>
    </location>
</feature>
<evidence type="ECO:0000256" key="7">
    <source>
        <dbReference type="ARBA" id="ARBA00023136"/>
    </source>
</evidence>
<evidence type="ECO:0000256" key="6">
    <source>
        <dbReference type="ARBA" id="ARBA00023004"/>
    </source>
</evidence>
<dbReference type="RefSeq" id="WP_107866525.1">
    <property type="nucleotide sequence ID" value="NZ_QAON01000014.1"/>
</dbReference>
<accession>A0A2T5IWH2</accession>
<comment type="subunit">
    <text evidence="8">Heterodimer of a catalytic subunit (MsrP) and a heme-binding subunit (MsrQ).</text>
</comment>
<evidence type="ECO:0000256" key="4">
    <source>
        <dbReference type="ARBA" id="ARBA00022692"/>
    </source>
</evidence>
<dbReference type="PANTHER" id="PTHR36964">
    <property type="entry name" value="PROTEIN-METHIONINE-SULFOXIDE REDUCTASE HEME-BINDING SUBUNIT MSRQ"/>
    <property type="match status" value="1"/>
</dbReference>
<dbReference type="GO" id="GO:0009055">
    <property type="term" value="F:electron transfer activity"/>
    <property type="evidence" value="ECO:0007669"/>
    <property type="project" value="UniProtKB-UniRule"/>
</dbReference>
<keyword evidence="5 8" id="KW-1133">Transmembrane helix</keyword>
<evidence type="ECO:0000313" key="10">
    <source>
        <dbReference type="EMBL" id="PTQ88223.1"/>
    </source>
</evidence>
<dbReference type="GO" id="GO:0010181">
    <property type="term" value="F:FMN binding"/>
    <property type="evidence" value="ECO:0007669"/>
    <property type="project" value="UniProtKB-UniRule"/>
</dbReference>
<dbReference type="GO" id="GO:0020037">
    <property type="term" value="F:heme binding"/>
    <property type="evidence" value="ECO:0007669"/>
    <property type="project" value="UniProtKB-UniRule"/>
</dbReference>
<feature type="transmembrane region" description="Helical" evidence="8">
    <location>
        <begin position="12"/>
        <end position="29"/>
    </location>
</feature>
<keyword evidence="8" id="KW-0479">Metal-binding</keyword>
<keyword evidence="7 8" id="KW-0472">Membrane</keyword>
<keyword evidence="3 8" id="KW-0349">Heme</keyword>
<feature type="domain" description="Ferric oxidoreductase" evidence="9">
    <location>
        <begin position="46"/>
        <end position="159"/>
    </location>
</feature>
<dbReference type="OrthoDB" id="9788328at2"/>
<dbReference type="Pfam" id="PF01794">
    <property type="entry name" value="Ferric_reduct"/>
    <property type="match status" value="1"/>
</dbReference>
<comment type="cofactor">
    <cofactor evidence="8">
        <name>FMN</name>
        <dbReference type="ChEBI" id="CHEBI:58210"/>
    </cofactor>
    <text evidence="8">Binds 1 FMN per subunit.</text>
</comment>
<comment type="similarity">
    <text evidence="8">Belongs to the MsrQ family.</text>
</comment>
<dbReference type="InterPro" id="IPR013130">
    <property type="entry name" value="Fe3_Rdtase_TM_dom"/>
</dbReference>
<dbReference type="GO" id="GO:0046872">
    <property type="term" value="F:metal ion binding"/>
    <property type="evidence" value="ECO:0007669"/>
    <property type="project" value="UniProtKB-KW"/>
</dbReference>
<dbReference type="GO" id="GO:0016679">
    <property type="term" value="F:oxidoreductase activity, acting on diphenols and related substances as donors"/>
    <property type="evidence" value="ECO:0007669"/>
    <property type="project" value="TreeGrafter"/>
</dbReference>
<reference evidence="10 11" key="1">
    <citation type="submission" date="2018-04" db="EMBL/GenBank/DDBJ databases">
        <title>Genomic Encyclopedia of Archaeal and Bacterial Type Strains, Phase II (KMG-II): from individual species to whole genera.</title>
        <authorList>
            <person name="Goeker M."/>
        </authorList>
    </citation>
    <scope>NUCLEOTIDE SEQUENCE [LARGE SCALE GENOMIC DNA]</scope>
    <source>
        <strain evidence="10 11">DSM 5822</strain>
    </source>
</reference>
<keyword evidence="2 8" id="KW-0813">Transport</keyword>
<protein>
    <recommendedName>
        <fullName evidence="8">Protein-methionine-sulfoxide reductase heme-binding subunit MsrQ</fullName>
    </recommendedName>
    <alternativeName>
        <fullName evidence="8">Flavocytochrome MsrQ</fullName>
    </alternativeName>
</protein>
<keyword evidence="8" id="KW-0249">Electron transport</keyword>
<feature type="transmembrane region" description="Helical" evidence="8">
    <location>
        <begin position="113"/>
        <end position="131"/>
    </location>
</feature>
<name>A0A2T5IWH2_9GAMM</name>
<comment type="function">
    <text evidence="8">Part of the MsrPQ system that repairs oxidized periplasmic proteins containing methionine sulfoxide residues (Met-O), using respiratory chain electrons. Thus protects these proteins from oxidative-stress damage caused by reactive species of oxygen and chlorine generated by the host defense mechanisms. MsrPQ is essential for the maintenance of envelope integrity under bleach stress, rescuing a wide series of structurally unrelated periplasmic proteins from methionine oxidation. MsrQ provides electrons for reduction to the reductase catalytic subunit MsrP, using the quinone pool of the respiratory chain.</text>
</comment>
<proteinExistence type="inferred from homology"/>
<evidence type="ECO:0000256" key="1">
    <source>
        <dbReference type="ARBA" id="ARBA00004141"/>
    </source>
</evidence>
<dbReference type="GO" id="GO:0030091">
    <property type="term" value="P:protein repair"/>
    <property type="evidence" value="ECO:0007669"/>
    <property type="project" value="UniProtKB-UniRule"/>
</dbReference>
<gene>
    <name evidence="8" type="primary">msrQ</name>
    <name evidence="10" type="ORF">C8N29_11483</name>
</gene>